<dbReference type="AlphaFoldDB" id="X1TWM2"/>
<comment type="caution">
    <text evidence="2">The sequence shown here is derived from an EMBL/GenBank/DDBJ whole genome shotgun (WGS) entry which is preliminary data.</text>
</comment>
<dbReference type="EMBL" id="BARW01009776">
    <property type="protein sequence ID" value="GAI84429.1"/>
    <property type="molecule type" value="Genomic_DNA"/>
</dbReference>
<keyword evidence="1" id="KW-0472">Membrane</keyword>
<gene>
    <name evidence="2" type="ORF">S12H4_19531</name>
</gene>
<name>X1TWM2_9ZZZZ</name>
<proteinExistence type="predicted"/>
<organism evidence="2">
    <name type="scientific">marine sediment metagenome</name>
    <dbReference type="NCBI Taxonomy" id="412755"/>
    <lineage>
        <taxon>unclassified sequences</taxon>
        <taxon>metagenomes</taxon>
        <taxon>ecological metagenomes</taxon>
    </lineage>
</organism>
<keyword evidence="1" id="KW-0812">Transmembrane</keyword>
<evidence type="ECO:0000313" key="2">
    <source>
        <dbReference type="EMBL" id="GAI84429.1"/>
    </source>
</evidence>
<feature type="non-terminal residue" evidence="2">
    <location>
        <position position="1"/>
    </location>
</feature>
<feature type="transmembrane region" description="Helical" evidence="1">
    <location>
        <begin position="80"/>
        <end position="99"/>
    </location>
</feature>
<evidence type="ECO:0000256" key="1">
    <source>
        <dbReference type="SAM" id="Phobius"/>
    </source>
</evidence>
<keyword evidence="1" id="KW-1133">Transmembrane helix</keyword>
<sequence length="109" mass="12023">PLQDWTLVGGGGIDSEGSATWNYSGLELEQFIGVGTFDLAPRIDISYHVWSISPNIEAIYEVDYAFAYEISYVYEPAEAIPAPGALLLGTIGVGLVGWLRRLDVRKLMW</sequence>
<protein>
    <submittedName>
        <fullName evidence="2">Uncharacterized protein</fullName>
    </submittedName>
</protein>
<reference evidence="2" key="1">
    <citation type="journal article" date="2014" name="Front. Microbiol.">
        <title>High frequency of phylogenetically diverse reductive dehalogenase-homologous genes in deep subseafloor sedimentary metagenomes.</title>
        <authorList>
            <person name="Kawai M."/>
            <person name="Futagami T."/>
            <person name="Toyoda A."/>
            <person name="Takaki Y."/>
            <person name="Nishi S."/>
            <person name="Hori S."/>
            <person name="Arai W."/>
            <person name="Tsubouchi T."/>
            <person name="Morono Y."/>
            <person name="Uchiyama I."/>
            <person name="Ito T."/>
            <person name="Fujiyama A."/>
            <person name="Inagaki F."/>
            <person name="Takami H."/>
        </authorList>
    </citation>
    <scope>NUCLEOTIDE SEQUENCE</scope>
    <source>
        <strain evidence="2">Expedition CK06-06</strain>
    </source>
</reference>
<accession>X1TWM2</accession>